<proteinExistence type="predicted"/>
<dbReference type="EMBL" id="QFWT01000001">
    <property type="protein sequence ID" value="PWI34777.1"/>
    <property type="molecule type" value="Genomic_DNA"/>
</dbReference>
<dbReference type="CDD" id="cd00077">
    <property type="entry name" value="HDc"/>
    <property type="match status" value="1"/>
</dbReference>
<evidence type="ECO:0000313" key="4">
    <source>
        <dbReference type="EMBL" id="PWI34777.1"/>
    </source>
</evidence>
<dbReference type="RefSeq" id="WP_109317932.1">
    <property type="nucleotide sequence ID" value="NZ_QFWT01000001.1"/>
</dbReference>
<dbReference type="InterPro" id="IPR001789">
    <property type="entry name" value="Sig_transdc_resp-reg_receiver"/>
</dbReference>
<sequence length="355" mass="39893">MKEKLELPTILIVDDTPENIDVLKGILKTHYRIKVATNGELALRIVEKSKPDLILLDVMMPGMDGYEVCKRLKSNEETVHIPVIFVTAMSETEDEAMGLQLGAVDYIIKPVNAAIVKARVKTHLMIADSRKSCEMVVTERTQELAEAQRSAIFMLGDAGHYNDTDTGVHIWRMAAYAGVLAKAVNWHVEQAKLLELAAPMHDTGKVGISDSILKAERKLKPDEWETMKTHSEIGYRILSRSDTPLFRLAAEVAHYHHEKWDGTGYPVGLKGEEIPESARIVAIADVFDALTNKRPYKGAWSLDDAFKSIERHSGTHFEPRLVKAFLAVRNEIEAVKQNWDSKEALLPEERFIDSL</sequence>
<feature type="domain" description="Response regulatory" evidence="2">
    <location>
        <begin position="9"/>
        <end position="124"/>
    </location>
</feature>
<feature type="modified residue" description="4-aspartylphosphate" evidence="1">
    <location>
        <position position="57"/>
    </location>
</feature>
<dbReference type="SMART" id="SM00448">
    <property type="entry name" value="REC"/>
    <property type="match status" value="1"/>
</dbReference>
<dbReference type="SMART" id="SM00471">
    <property type="entry name" value="HDc"/>
    <property type="match status" value="1"/>
</dbReference>
<keyword evidence="1" id="KW-0597">Phosphoprotein</keyword>
<dbReference type="Pfam" id="PF00072">
    <property type="entry name" value="Response_reg"/>
    <property type="match status" value="1"/>
</dbReference>
<dbReference type="OrthoDB" id="6210373at2"/>
<evidence type="ECO:0000259" key="3">
    <source>
        <dbReference type="PROSITE" id="PS51832"/>
    </source>
</evidence>
<dbReference type="PROSITE" id="PS51832">
    <property type="entry name" value="HD_GYP"/>
    <property type="match status" value="1"/>
</dbReference>
<protein>
    <submittedName>
        <fullName evidence="4">Two-component system response regulator</fullName>
    </submittedName>
</protein>
<dbReference type="AlphaFoldDB" id="A0A2U3BDC6"/>
<comment type="caution">
    <text evidence="4">The sequence shown here is derived from an EMBL/GenBank/DDBJ whole genome shotgun (WGS) entry which is preliminary data.</text>
</comment>
<reference evidence="4 5" key="1">
    <citation type="submission" date="2018-05" db="EMBL/GenBank/DDBJ databases">
        <title>Vibrio limimaris sp. nov., isolated from marine sediment.</title>
        <authorList>
            <person name="Li C.-M."/>
        </authorList>
    </citation>
    <scope>NUCLEOTIDE SEQUENCE [LARGE SCALE GENOMIC DNA]</scope>
    <source>
        <strain evidence="4 5">E4404</strain>
    </source>
</reference>
<evidence type="ECO:0000313" key="5">
    <source>
        <dbReference type="Proteomes" id="UP000245362"/>
    </source>
</evidence>
<name>A0A2U3BDC6_9VIBR</name>
<gene>
    <name evidence="4" type="ORF">DI392_00385</name>
</gene>
<dbReference type="Pfam" id="PF13487">
    <property type="entry name" value="HD_5"/>
    <property type="match status" value="1"/>
</dbReference>
<dbReference type="CDD" id="cd19920">
    <property type="entry name" value="REC_PA4781-like"/>
    <property type="match status" value="1"/>
</dbReference>
<dbReference type="SUPFAM" id="SSF52172">
    <property type="entry name" value="CheY-like"/>
    <property type="match status" value="1"/>
</dbReference>
<dbReference type="PANTHER" id="PTHR45228:SF5">
    <property type="entry name" value="CYCLIC DI-GMP PHOSPHODIESTERASE VC_1348-RELATED"/>
    <property type="match status" value="1"/>
</dbReference>
<dbReference type="InterPro" id="IPR052020">
    <property type="entry name" value="Cyclic_di-GMP/3'3'-cGAMP_PDE"/>
</dbReference>
<dbReference type="PANTHER" id="PTHR45228">
    <property type="entry name" value="CYCLIC DI-GMP PHOSPHODIESTERASE TM_0186-RELATED"/>
    <property type="match status" value="1"/>
</dbReference>
<evidence type="ECO:0000256" key="1">
    <source>
        <dbReference type="PROSITE-ProRule" id="PRU00169"/>
    </source>
</evidence>
<organism evidence="4 5">
    <name type="scientific">Vibrio albus</name>
    <dbReference type="NCBI Taxonomy" id="2200953"/>
    <lineage>
        <taxon>Bacteria</taxon>
        <taxon>Pseudomonadati</taxon>
        <taxon>Pseudomonadota</taxon>
        <taxon>Gammaproteobacteria</taxon>
        <taxon>Vibrionales</taxon>
        <taxon>Vibrionaceae</taxon>
        <taxon>Vibrio</taxon>
    </lineage>
</organism>
<dbReference type="Proteomes" id="UP000245362">
    <property type="component" value="Unassembled WGS sequence"/>
</dbReference>
<dbReference type="GO" id="GO:0008081">
    <property type="term" value="F:phosphoric diester hydrolase activity"/>
    <property type="evidence" value="ECO:0007669"/>
    <property type="project" value="UniProtKB-ARBA"/>
</dbReference>
<dbReference type="Gene3D" id="1.10.3210.10">
    <property type="entry name" value="Hypothetical protein af1432"/>
    <property type="match status" value="1"/>
</dbReference>
<feature type="domain" description="HD-GYP" evidence="3">
    <location>
        <begin position="144"/>
        <end position="341"/>
    </location>
</feature>
<dbReference type="Gene3D" id="3.40.50.2300">
    <property type="match status" value="1"/>
</dbReference>
<accession>A0A2U3BDC6</accession>
<dbReference type="SUPFAM" id="SSF109604">
    <property type="entry name" value="HD-domain/PDEase-like"/>
    <property type="match status" value="1"/>
</dbReference>
<keyword evidence="5" id="KW-1185">Reference proteome</keyword>
<dbReference type="InterPro" id="IPR003607">
    <property type="entry name" value="HD/PDEase_dom"/>
</dbReference>
<evidence type="ECO:0000259" key="2">
    <source>
        <dbReference type="PROSITE" id="PS50110"/>
    </source>
</evidence>
<dbReference type="InterPro" id="IPR011006">
    <property type="entry name" value="CheY-like_superfamily"/>
</dbReference>
<dbReference type="PROSITE" id="PS50110">
    <property type="entry name" value="RESPONSE_REGULATORY"/>
    <property type="match status" value="1"/>
</dbReference>
<dbReference type="InterPro" id="IPR037522">
    <property type="entry name" value="HD_GYP_dom"/>
</dbReference>
<dbReference type="GO" id="GO:0000160">
    <property type="term" value="P:phosphorelay signal transduction system"/>
    <property type="evidence" value="ECO:0007669"/>
    <property type="project" value="InterPro"/>
</dbReference>